<evidence type="ECO:0000313" key="10">
    <source>
        <dbReference type="EMBL" id="MDQ0272532.1"/>
    </source>
</evidence>
<evidence type="ECO:0000256" key="8">
    <source>
        <dbReference type="SAM" id="SignalP"/>
    </source>
</evidence>
<accession>A0ABU0AMN9</accession>
<keyword evidence="7" id="KW-0472">Membrane</keyword>
<feature type="chain" id="PRO_5046391763" evidence="8">
    <location>
        <begin position="30"/>
        <end position="562"/>
    </location>
</feature>
<feature type="compositionally biased region" description="Low complexity" evidence="6">
    <location>
        <begin position="164"/>
        <end position="210"/>
    </location>
</feature>
<keyword evidence="7" id="KW-0812">Transmembrane</keyword>
<keyword evidence="5" id="KW-0572">Peptidoglycan-anchor</keyword>
<feature type="signal peptide" evidence="8">
    <location>
        <begin position="1"/>
        <end position="29"/>
    </location>
</feature>
<feature type="compositionally biased region" description="Basic and acidic residues" evidence="6">
    <location>
        <begin position="498"/>
        <end position="520"/>
    </location>
</feature>
<feature type="compositionally biased region" description="Basic and acidic residues" evidence="6">
    <location>
        <begin position="329"/>
        <end position="355"/>
    </location>
</feature>
<dbReference type="CDD" id="cd06920">
    <property type="entry name" value="NEAT"/>
    <property type="match status" value="3"/>
</dbReference>
<evidence type="ECO:0000256" key="2">
    <source>
        <dbReference type="ARBA" id="ARBA00022512"/>
    </source>
</evidence>
<dbReference type="PANTHER" id="PTHR37824">
    <property type="entry name" value="IRON-REGULATED SURFACE DETERMINANT PROTEIN C"/>
    <property type="match status" value="1"/>
</dbReference>
<dbReference type="SUPFAM" id="SSF158911">
    <property type="entry name" value="NEAT domain-like"/>
    <property type="match status" value="3"/>
</dbReference>
<comment type="subcellular location">
    <subcellularLocation>
        <location evidence="1">Secreted</location>
        <location evidence="1">Cell wall</location>
        <topology evidence="1">Peptidoglycan-anchor</topology>
    </subcellularLocation>
</comment>
<dbReference type="RefSeq" id="WP_307477897.1">
    <property type="nucleotide sequence ID" value="NZ_JAUSUB010000024.1"/>
</dbReference>
<keyword evidence="2" id="KW-0134">Cell wall</keyword>
<feature type="transmembrane region" description="Helical" evidence="7">
    <location>
        <begin position="534"/>
        <end position="552"/>
    </location>
</feature>
<feature type="domain" description="NEAT" evidence="9">
    <location>
        <begin position="356"/>
        <end position="485"/>
    </location>
</feature>
<keyword evidence="7" id="KW-1133">Transmembrane helix</keyword>
<feature type="region of interest" description="Disordered" evidence="6">
    <location>
        <begin position="477"/>
        <end position="522"/>
    </location>
</feature>
<dbReference type="PROSITE" id="PS50978">
    <property type="entry name" value="NEAT"/>
    <property type="match status" value="3"/>
</dbReference>
<dbReference type="SMART" id="SM00725">
    <property type="entry name" value="NEAT"/>
    <property type="match status" value="3"/>
</dbReference>
<evidence type="ECO:0000313" key="11">
    <source>
        <dbReference type="Proteomes" id="UP001238088"/>
    </source>
</evidence>
<evidence type="ECO:0000256" key="5">
    <source>
        <dbReference type="ARBA" id="ARBA00023088"/>
    </source>
</evidence>
<evidence type="ECO:0000256" key="3">
    <source>
        <dbReference type="ARBA" id="ARBA00022525"/>
    </source>
</evidence>
<gene>
    <name evidence="10" type="ORF">J2S17_004424</name>
</gene>
<evidence type="ECO:0000256" key="4">
    <source>
        <dbReference type="ARBA" id="ARBA00022729"/>
    </source>
</evidence>
<feature type="domain" description="NEAT" evidence="9">
    <location>
        <begin position="33"/>
        <end position="159"/>
    </location>
</feature>
<keyword evidence="4 8" id="KW-0732">Signal</keyword>
<reference evidence="10 11" key="1">
    <citation type="submission" date="2023-07" db="EMBL/GenBank/DDBJ databases">
        <title>Genomic Encyclopedia of Type Strains, Phase IV (KMG-IV): sequencing the most valuable type-strain genomes for metagenomic binning, comparative biology and taxonomic classification.</title>
        <authorList>
            <person name="Goeker M."/>
        </authorList>
    </citation>
    <scope>NUCLEOTIDE SEQUENCE [LARGE SCALE GENOMIC DNA]</scope>
    <source>
        <strain evidence="10 11">DSM 23494</strain>
    </source>
</reference>
<evidence type="ECO:0000256" key="6">
    <source>
        <dbReference type="SAM" id="MobiDB-lite"/>
    </source>
</evidence>
<name>A0ABU0AMN9_9BACI</name>
<evidence type="ECO:0000256" key="1">
    <source>
        <dbReference type="ARBA" id="ARBA00004168"/>
    </source>
</evidence>
<dbReference type="InterPro" id="IPR037250">
    <property type="entry name" value="NEAT_dom_sf"/>
</dbReference>
<evidence type="ECO:0000256" key="7">
    <source>
        <dbReference type="SAM" id="Phobius"/>
    </source>
</evidence>
<dbReference type="Gene3D" id="2.60.40.1850">
    <property type="match status" value="3"/>
</dbReference>
<dbReference type="Pfam" id="PF05031">
    <property type="entry name" value="NEAT"/>
    <property type="match status" value="3"/>
</dbReference>
<dbReference type="Proteomes" id="UP001238088">
    <property type="component" value="Unassembled WGS sequence"/>
</dbReference>
<dbReference type="EMBL" id="JAUSUB010000024">
    <property type="protein sequence ID" value="MDQ0272532.1"/>
    <property type="molecule type" value="Genomic_DNA"/>
</dbReference>
<evidence type="ECO:0000259" key="9">
    <source>
        <dbReference type="PROSITE" id="PS50978"/>
    </source>
</evidence>
<dbReference type="InterPro" id="IPR006635">
    <property type="entry name" value="NEAT_dom"/>
</dbReference>
<feature type="domain" description="NEAT" evidence="9">
    <location>
        <begin position="212"/>
        <end position="338"/>
    </location>
</feature>
<dbReference type="PANTHER" id="PTHR37824:SF1">
    <property type="entry name" value="IRON-REGULATED SURFACE DETERMINANT PROTEIN C"/>
    <property type="match status" value="1"/>
</dbReference>
<feature type="region of interest" description="Disordered" evidence="6">
    <location>
        <begin position="327"/>
        <end position="358"/>
    </location>
</feature>
<comment type="caution">
    <text evidence="10">The sequence shown here is derived from an EMBL/GenBank/DDBJ whole genome shotgun (WGS) entry which is preliminary data.</text>
</comment>
<organism evidence="10 11">
    <name type="scientific">Cytobacillus purgationiresistens</name>
    <dbReference type="NCBI Taxonomy" id="863449"/>
    <lineage>
        <taxon>Bacteria</taxon>
        <taxon>Bacillati</taxon>
        <taxon>Bacillota</taxon>
        <taxon>Bacilli</taxon>
        <taxon>Bacillales</taxon>
        <taxon>Bacillaceae</taxon>
        <taxon>Cytobacillus</taxon>
    </lineage>
</organism>
<protein>
    <submittedName>
        <fullName evidence="10">Heme-binding NEAT domain protein</fullName>
    </submittedName>
</protein>
<sequence>MKRILKALVAVFVFMLCFIQYIGPSSVQAADVLANGKYSISYDVMYDGSPAPPAWGNYFSKPASLDVKDGKHTITLTLGASHVITKFQTEVSGSYQDVRVISEDPANQTRLISFEIVGLTSPTNTQMVMSYGMTHQLQLEFDQNSLKVIELEQPELPEQPEPEQPGTEQPEPEQPGTEQPEPEQPGTEQPEPEQPGTEQPEPEQPGTEQPEIADGEYTIYYDILYEGQPAQASWVNYFTKPAKLFIQNGKPSVVLSVGASQVITSFQTELNGKYADAKVIKEDAATQTKEYQFDISGFTDKTNAKMVMSYGGVHTIQLAFDKGSIKAVTDTKPDPKPETPGETKPDTEKPDKTEGLADGEYSLPLSVLSVDSDTESAFSKYFAKEGMLKVANGKQQLFITQVTGLTTLGRVSMEVDGAETALTEVSRNEAEGTRVLKVEIAGIQKTFLASIEAIGAPHLYPVRFVFDLSDLDIDIDGDEDGGTAPITPPADNGNGNGTDDKDKQSFERDADKNGATDKKGSSVLNAKTSDGLNYLQVSMYGLILLLSGWYLVRRYQARGLEM</sequence>
<dbReference type="InterPro" id="IPR050436">
    <property type="entry name" value="IsdA"/>
</dbReference>
<feature type="region of interest" description="Disordered" evidence="6">
    <location>
        <begin position="157"/>
        <end position="212"/>
    </location>
</feature>
<keyword evidence="3" id="KW-0964">Secreted</keyword>
<proteinExistence type="predicted"/>
<keyword evidence="11" id="KW-1185">Reference proteome</keyword>